<sequence length="134" mass="13984">MDPTVRLPVRVKMLVRTKLIILLYLCLALHSQATRANPAEERAARTKNDVYDWISSLFGDYDSDESEEYLICRNCTVIVGQANNTAATSPPATVAPTPSAPTAAPTANPAATTPAAVAPPAATTAAAPPAPGAR</sequence>
<reference evidence="3" key="1">
    <citation type="journal article" date="1997" name="Nucleic Acids Res.">
        <title>tRNAscan-SE: a program for improved detection of transfer RNA genes in genomic sequence.</title>
        <authorList>
            <person name="Lowe T.M."/>
            <person name="Eddy S.R."/>
        </authorList>
    </citation>
    <scope>NUCLEOTIDE SEQUENCE [LARGE SCALE GENOMIC DNA]</scope>
</reference>
<keyword evidence="2" id="KW-0732">Signal</keyword>
<gene>
    <name evidence="4" type="primary">LOC108621053</name>
</gene>
<accession>A0ABM1Q2F7</accession>
<proteinExistence type="predicted"/>
<dbReference type="GeneID" id="108621053"/>
<evidence type="ECO:0000313" key="4">
    <source>
        <dbReference type="RefSeq" id="XP_017873643.1"/>
    </source>
</evidence>
<feature type="chain" id="PRO_5046966525" evidence="2">
    <location>
        <begin position="37"/>
        <end position="134"/>
    </location>
</feature>
<feature type="compositionally biased region" description="Low complexity" evidence="1">
    <location>
        <begin position="86"/>
        <end position="127"/>
    </location>
</feature>
<dbReference type="RefSeq" id="XP_017873643.1">
    <property type="nucleotide sequence ID" value="XM_018018154.1"/>
</dbReference>
<reference evidence="4" key="3">
    <citation type="submission" date="2025-08" db="UniProtKB">
        <authorList>
            <consortium name="RefSeq"/>
        </authorList>
    </citation>
    <scope>IDENTIFICATION</scope>
    <source>
        <tissue evidence="4">Whole organism</tissue>
    </source>
</reference>
<organism evidence="3 4">
    <name type="scientific">Drosophila arizonae</name>
    <name type="common">Fruit fly</name>
    <dbReference type="NCBI Taxonomy" id="7263"/>
    <lineage>
        <taxon>Eukaryota</taxon>
        <taxon>Metazoa</taxon>
        <taxon>Ecdysozoa</taxon>
        <taxon>Arthropoda</taxon>
        <taxon>Hexapoda</taxon>
        <taxon>Insecta</taxon>
        <taxon>Pterygota</taxon>
        <taxon>Neoptera</taxon>
        <taxon>Endopterygota</taxon>
        <taxon>Diptera</taxon>
        <taxon>Brachycera</taxon>
        <taxon>Muscomorpha</taxon>
        <taxon>Ephydroidea</taxon>
        <taxon>Drosophilidae</taxon>
        <taxon>Drosophila</taxon>
    </lineage>
</organism>
<keyword evidence="3" id="KW-1185">Reference proteome</keyword>
<feature type="region of interest" description="Disordered" evidence="1">
    <location>
        <begin position="86"/>
        <end position="134"/>
    </location>
</feature>
<name>A0ABM1Q2F7_DROAR</name>
<evidence type="ECO:0000256" key="2">
    <source>
        <dbReference type="SAM" id="SignalP"/>
    </source>
</evidence>
<feature type="signal peptide" evidence="2">
    <location>
        <begin position="1"/>
        <end position="36"/>
    </location>
</feature>
<evidence type="ECO:0000256" key="1">
    <source>
        <dbReference type="SAM" id="MobiDB-lite"/>
    </source>
</evidence>
<protein>
    <submittedName>
        <fullName evidence="4">Uncharacterized protein LOC108621053</fullName>
    </submittedName>
</protein>
<reference evidence="3" key="2">
    <citation type="journal article" date="2016" name="G3 (Bethesda)">
        <title>Genome Evolution in Three Species of Cactophilic Drosophila.</title>
        <authorList>
            <person name="Sanchez-Flores A."/>
            <person name="Penazola F."/>
            <person name="Carpinteyro-Ponce J."/>
            <person name="Nazario-Yepiz N."/>
            <person name="Abreu-Goodger C."/>
            <person name="Machado C.A."/>
            <person name="Markow T.A."/>
        </authorList>
    </citation>
    <scope>NUCLEOTIDE SEQUENCE [LARGE SCALE GENOMIC DNA]</scope>
</reference>
<evidence type="ECO:0000313" key="3">
    <source>
        <dbReference type="Proteomes" id="UP000694904"/>
    </source>
</evidence>
<dbReference type="Proteomes" id="UP000694904">
    <property type="component" value="Chromosome 2"/>
</dbReference>